<proteinExistence type="inferred from homology"/>
<keyword evidence="6 8" id="KW-0472">Membrane</keyword>
<evidence type="ECO:0000259" key="11">
    <source>
        <dbReference type="Pfam" id="PF07715"/>
    </source>
</evidence>
<evidence type="ECO:0000256" key="6">
    <source>
        <dbReference type="ARBA" id="ARBA00023136"/>
    </source>
</evidence>
<dbReference type="InterPro" id="IPR000531">
    <property type="entry name" value="Beta-barrel_TonB"/>
</dbReference>
<keyword evidence="4" id="KW-0812">Transmembrane</keyword>
<reference evidence="12 13" key="1">
    <citation type="submission" date="2019-08" db="EMBL/GenBank/DDBJ databases">
        <title>Five species of Acinetobacter isolated from floral nectar and animal pollinators.</title>
        <authorList>
            <person name="Hendry T.A."/>
        </authorList>
    </citation>
    <scope>NUCLEOTIDE SEQUENCE [LARGE SCALE GENOMIC DNA]</scope>
    <source>
        <strain evidence="12 13">MD18.27</strain>
    </source>
</reference>
<dbReference type="EMBL" id="VTDN01000005">
    <property type="protein sequence ID" value="MEB5476868.1"/>
    <property type="molecule type" value="Genomic_DNA"/>
</dbReference>
<evidence type="ECO:0000256" key="9">
    <source>
        <dbReference type="SAM" id="SignalP"/>
    </source>
</evidence>
<evidence type="ECO:0000256" key="1">
    <source>
        <dbReference type="ARBA" id="ARBA00004571"/>
    </source>
</evidence>
<keyword evidence="12" id="KW-0675">Receptor</keyword>
<dbReference type="InterPro" id="IPR010100">
    <property type="entry name" value="TonB-dep_Cu_rcpt"/>
</dbReference>
<dbReference type="Proteomes" id="UP001339883">
    <property type="component" value="Unassembled WGS sequence"/>
</dbReference>
<organism evidence="12 13">
    <name type="scientific">Acinetobacter pollinis</name>
    <dbReference type="NCBI Taxonomy" id="2605270"/>
    <lineage>
        <taxon>Bacteria</taxon>
        <taxon>Pseudomonadati</taxon>
        <taxon>Pseudomonadota</taxon>
        <taxon>Gammaproteobacteria</taxon>
        <taxon>Moraxellales</taxon>
        <taxon>Moraxellaceae</taxon>
        <taxon>Acinetobacter</taxon>
    </lineage>
</organism>
<dbReference type="Gene3D" id="2.170.130.10">
    <property type="entry name" value="TonB-dependent receptor, plug domain"/>
    <property type="match status" value="1"/>
</dbReference>
<dbReference type="PANTHER" id="PTHR30069:SF49">
    <property type="entry name" value="OUTER MEMBRANE PROTEIN C"/>
    <property type="match status" value="1"/>
</dbReference>
<feature type="chain" id="PRO_5045805100" evidence="9">
    <location>
        <begin position="27"/>
        <end position="669"/>
    </location>
</feature>
<keyword evidence="2" id="KW-0813">Transport</keyword>
<name>A0ABU6DVJ4_9GAMM</name>
<comment type="caution">
    <text evidence="12">The sequence shown here is derived from an EMBL/GenBank/DDBJ whole genome shotgun (WGS) entry which is preliminary data.</text>
</comment>
<protein>
    <submittedName>
        <fullName evidence="12">TonB-dependent copper receptor</fullName>
    </submittedName>
</protein>
<keyword evidence="13" id="KW-1185">Reference proteome</keyword>
<evidence type="ECO:0000256" key="7">
    <source>
        <dbReference type="ARBA" id="ARBA00023237"/>
    </source>
</evidence>
<keyword evidence="5 8" id="KW-0798">TonB box</keyword>
<gene>
    <name evidence="12" type="ORF">I2F25_07400</name>
</gene>
<evidence type="ECO:0000256" key="3">
    <source>
        <dbReference type="ARBA" id="ARBA00022452"/>
    </source>
</evidence>
<evidence type="ECO:0000256" key="8">
    <source>
        <dbReference type="RuleBase" id="RU003357"/>
    </source>
</evidence>
<comment type="similarity">
    <text evidence="8">Belongs to the TonB-dependent receptor family.</text>
</comment>
<dbReference type="RefSeq" id="WP_325775318.1">
    <property type="nucleotide sequence ID" value="NZ_VTDN01000005.1"/>
</dbReference>
<dbReference type="PANTHER" id="PTHR30069">
    <property type="entry name" value="TONB-DEPENDENT OUTER MEMBRANE RECEPTOR"/>
    <property type="match status" value="1"/>
</dbReference>
<accession>A0ABU6DVJ4</accession>
<dbReference type="SUPFAM" id="SSF56935">
    <property type="entry name" value="Porins"/>
    <property type="match status" value="1"/>
</dbReference>
<sequence length="669" mass="74364">MLNSKFFIQRLTVAISFALYSNYTLAETASDTPYHLVPIVLTAQQGNESHGLVVIKDPKQPVQPIPAIDGASYLQSIMGFNAVKSSGMANSDVTFRGMFGSRIKMLINGSENLGACGGRMDSPTSYISPESFDKIIVVKGPQTVRFANPGSAATVMFERGPVHLPEGKNMEGQVSTVVGSFGRWDHNLDLAIGDSTKYLRVNANRSISNNYKDGNGKSVHSNWEKWNTDLAAGWTPNDNTWIEATAGRADGEVAYAGRGMDGTKFGRESLGLRIQKKNINRFIQKIDAQVNYNFNDHVMDNYRMRPITGMKMLSNVARETLNSRLELTTIWTDSLSIVTGVDSQHNTHTSRGGLKYTSLPRQKNMTFESYGAFSEATYDITAHQKLVSGIRFDAVQVQDFRSRTKIFNQTRNSVLPSGFLRLESEYPELNAKTYIGIGHVQRMPDYWEIFSPMMLDTTGSKDVFNGVKTEKTTQIDVGYQYKHGALSHWASAYVGQVNDFILMRYAPNRSVNNVDAQIAGGELGLGYAVTDHLQFDVSGMYAWGENTTNDRALPQIAPFEARINLNYVTDKYSLGALWRLVAPQYRYSKNEGNVVGYDLGESRGFGILSLNGTYQMTTDLNLALGIDNVLNRSYSEHLNKLGAASAGNIGTEQINNIGRNYWLRLQMKF</sequence>
<evidence type="ECO:0000256" key="4">
    <source>
        <dbReference type="ARBA" id="ARBA00022692"/>
    </source>
</evidence>
<dbReference type="InterPro" id="IPR037066">
    <property type="entry name" value="Plug_dom_sf"/>
</dbReference>
<dbReference type="Gene3D" id="2.40.170.20">
    <property type="entry name" value="TonB-dependent receptor, beta-barrel domain"/>
    <property type="match status" value="1"/>
</dbReference>
<feature type="domain" description="TonB-dependent receptor-like beta-barrel" evidence="10">
    <location>
        <begin position="209"/>
        <end position="629"/>
    </location>
</feature>
<evidence type="ECO:0000256" key="5">
    <source>
        <dbReference type="ARBA" id="ARBA00023077"/>
    </source>
</evidence>
<dbReference type="NCBIfam" id="TIGR01778">
    <property type="entry name" value="TonB-copper"/>
    <property type="match status" value="1"/>
</dbReference>
<feature type="domain" description="TonB-dependent receptor plug" evidence="11">
    <location>
        <begin position="66"/>
        <end position="148"/>
    </location>
</feature>
<evidence type="ECO:0000313" key="13">
    <source>
        <dbReference type="Proteomes" id="UP001339883"/>
    </source>
</evidence>
<dbReference type="InterPro" id="IPR012910">
    <property type="entry name" value="Plug_dom"/>
</dbReference>
<dbReference type="Pfam" id="PF07715">
    <property type="entry name" value="Plug"/>
    <property type="match status" value="1"/>
</dbReference>
<keyword evidence="7" id="KW-0998">Cell outer membrane</keyword>
<evidence type="ECO:0000256" key="2">
    <source>
        <dbReference type="ARBA" id="ARBA00022448"/>
    </source>
</evidence>
<dbReference type="InterPro" id="IPR036942">
    <property type="entry name" value="Beta-barrel_TonB_sf"/>
</dbReference>
<dbReference type="Pfam" id="PF00593">
    <property type="entry name" value="TonB_dep_Rec_b-barrel"/>
    <property type="match status" value="1"/>
</dbReference>
<dbReference type="CDD" id="cd01347">
    <property type="entry name" value="ligand_gated_channel"/>
    <property type="match status" value="1"/>
</dbReference>
<evidence type="ECO:0000313" key="12">
    <source>
        <dbReference type="EMBL" id="MEB5476868.1"/>
    </source>
</evidence>
<dbReference type="InterPro" id="IPR039426">
    <property type="entry name" value="TonB-dep_rcpt-like"/>
</dbReference>
<comment type="subcellular location">
    <subcellularLocation>
        <location evidence="1">Cell outer membrane</location>
        <topology evidence="1">Multi-pass membrane protein</topology>
    </subcellularLocation>
</comment>
<feature type="signal peptide" evidence="9">
    <location>
        <begin position="1"/>
        <end position="26"/>
    </location>
</feature>
<evidence type="ECO:0000259" key="10">
    <source>
        <dbReference type="Pfam" id="PF00593"/>
    </source>
</evidence>
<keyword evidence="3" id="KW-1134">Transmembrane beta strand</keyword>
<keyword evidence="9" id="KW-0732">Signal</keyword>